<dbReference type="OrthoDB" id="9802792at2"/>
<evidence type="ECO:0000256" key="1">
    <source>
        <dbReference type="ARBA" id="ARBA00007576"/>
    </source>
</evidence>
<dbReference type="Pfam" id="PF07411">
    <property type="entry name" value="DUF1508"/>
    <property type="match status" value="2"/>
</dbReference>
<dbReference type="RefSeq" id="WP_012073137.1">
    <property type="nucleotide sequence ID" value="NC_009655.1"/>
</dbReference>
<comment type="similarity">
    <text evidence="1">Belongs to the UPF0339 family. Duplicated subfamily.</text>
</comment>
<dbReference type="STRING" id="339671.Asuc_1401"/>
<dbReference type="Gene3D" id="2.30.29.80">
    <property type="match status" value="1"/>
</dbReference>
<dbReference type="AlphaFoldDB" id="A6VP63"/>
<evidence type="ECO:0000259" key="2">
    <source>
        <dbReference type="Pfam" id="PF07411"/>
    </source>
</evidence>
<dbReference type="HOGENOM" id="CLU_163886_0_0_6"/>
<dbReference type="PANTHER" id="PTHR40606:SF1">
    <property type="entry name" value="UPF0339 PROTEIN YEGP"/>
    <property type="match status" value="1"/>
</dbReference>
<proteinExistence type="inferred from homology"/>
<keyword evidence="4" id="KW-1185">Reference proteome</keyword>
<gene>
    <name evidence="3" type="ordered locus">Asuc_1401</name>
</gene>
<protein>
    <recommendedName>
        <fullName evidence="2">DUF1508 domain-containing protein</fullName>
    </recommendedName>
</protein>
<accession>A6VP63</accession>
<name>A6VP63_ACTSZ</name>
<reference evidence="4" key="1">
    <citation type="journal article" date="2010" name="BMC Genomics">
        <title>A genomic perspective on the potential of Actinobacillus succinogenes for industrial succinate production.</title>
        <authorList>
            <person name="McKinlay J.B."/>
            <person name="Laivenieks M."/>
            <person name="Schindler B.D."/>
            <person name="McKinlay A.A."/>
            <person name="Siddaramappa S."/>
            <person name="Challacombe J.F."/>
            <person name="Lowry S.R."/>
            <person name="Clum A."/>
            <person name="Lapidus A.L."/>
            <person name="Burkhart K.B."/>
            <person name="Harkins V."/>
            <person name="Vieille C."/>
        </authorList>
    </citation>
    <scope>NUCLEOTIDE SEQUENCE [LARGE SCALE GENOMIC DNA]</scope>
    <source>
        <strain evidence="4">ATCC 55618 / DSM 22257 / CCUG 43843 / 130Z</strain>
    </source>
</reference>
<dbReference type="KEGG" id="asu:Asuc_1401"/>
<dbReference type="InterPro" id="IPR036913">
    <property type="entry name" value="YegP-like_sf"/>
</dbReference>
<organism evidence="3 4">
    <name type="scientific">Actinobacillus succinogenes (strain ATCC 55618 / DSM 22257 / CCUG 43843 / 130Z)</name>
    <dbReference type="NCBI Taxonomy" id="339671"/>
    <lineage>
        <taxon>Bacteria</taxon>
        <taxon>Pseudomonadati</taxon>
        <taxon>Pseudomonadota</taxon>
        <taxon>Gammaproteobacteria</taxon>
        <taxon>Pasteurellales</taxon>
        <taxon>Pasteurellaceae</taxon>
        <taxon>Actinobacillus</taxon>
    </lineage>
</organism>
<dbReference type="PANTHER" id="PTHR40606">
    <property type="match status" value="1"/>
</dbReference>
<sequence>MALGWYELKLAKDGQFMFNLIAANGQVILTSELYKAKASAEKGIESVQKNGVNEANFEFRTTKSEQPQPYFVLKAKNHQEIGRSQYYSSPEAAKNGVKSVMNNAATTQIKDKTIA</sequence>
<dbReference type="eggNOG" id="COG3422">
    <property type="taxonomic scope" value="Bacteria"/>
</dbReference>
<dbReference type="SUPFAM" id="SSF160113">
    <property type="entry name" value="YegP-like"/>
    <property type="match status" value="2"/>
</dbReference>
<dbReference type="InterPro" id="IPR051141">
    <property type="entry name" value="UPF0339_domain"/>
</dbReference>
<dbReference type="EMBL" id="CP000746">
    <property type="protein sequence ID" value="ABR74760.1"/>
    <property type="molecule type" value="Genomic_DNA"/>
</dbReference>
<evidence type="ECO:0000313" key="4">
    <source>
        <dbReference type="Proteomes" id="UP000001114"/>
    </source>
</evidence>
<dbReference type="InterPro" id="IPR010879">
    <property type="entry name" value="DUF1508"/>
</dbReference>
<dbReference type="Proteomes" id="UP000001114">
    <property type="component" value="Chromosome"/>
</dbReference>
<evidence type="ECO:0000313" key="3">
    <source>
        <dbReference type="EMBL" id="ABR74760.1"/>
    </source>
</evidence>
<feature type="domain" description="DUF1508" evidence="2">
    <location>
        <begin position="68"/>
        <end position="111"/>
    </location>
</feature>
<feature type="domain" description="DUF1508" evidence="2">
    <location>
        <begin position="11"/>
        <end position="57"/>
    </location>
</feature>